<dbReference type="GO" id="GO:0005886">
    <property type="term" value="C:plasma membrane"/>
    <property type="evidence" value="ECO:0007669"/>
    <property type="project" value="UniProtKB-SubCell"/>
</dbReference>
<dbReference type="InterPro" id="IPR032694">
    <property type="entry name" value="CopC/D"/>
</dbReference>
<dbReference type="RefSeq" id="WP_035663797.1">
    <property type="nucleotide sequence ID" value="NZ_BAUV01000010.1"/>
</dbReference>
<dbReference type="Pfam" id="PF04234">
    <property type="entry name" value="CopC"/>
    <property type="match status" value="1"/>
</dbReference>
<evidence type="ECO:0000256" key="4">
    <source>
        <dbReference type="ARBA" id="ARBA00022723"/>
    </source>
</evidence>
<feature type="transmembrane region" description="Helical" evidence="9">
    <location>
        <begin position="174"/>
        <end position="193"/>
    </location>
</feature>
<dbReference type="Gene3D" id="2.60.40.1220">
    <property type="match status" value="1"/>
</dbReference>
<feature type="domain" description="Copper resistance protein D" evidence="11">
    <location>
        <begin position="354"/>
        <end position="453"/>
    </location>
</feature>
<feature type="transmembrane region" description="Helical" evidence="9">
    <location>
        <begin position="399"/>
        <end position="417"/>
    </location>
</feature>
<dbReference type="PANTHER" id="PTHR34820:SF4">
    <property type="entry name" value="INNER MEMBRANE PROTEIN YEBZ"/>
    <property type="match status" value="1"/>
</dbReference>
<dbReference type="GO" id="GO:0046688">
    <property type="term" value="P:response to copper ion"/>
    <property type="evidence" value="ECO:0007669"/>
    <property type="project" value="InterPro"/>
</dbReference>
<evidence type="ECO:0000259" key="11">
    <source>
        <dbReference type="Pfam" id="PF05425"/>
    </source>
</evidence>
<keyword evidence="4" id="KW-0479">Metal-binding</keyword>
<evidence type="ECO:0000313" key="13">
    <source>
        <dbReference type="Proteomes" id="UP000018896"/>
    </source>
</evidence>
<dbReference type="EMBL" id="BAUV01000010">
    <property type="protein sequence ID" value="GAE34754.1"/>
    <property type="molecule type" value="Genomic_DNA"/>
</dbReference>
<feature type="transmembrane region" description="Helical" evidence="9">
    <location>
        <begin position="318"/>
        <end position="339"/>
    </location>
</feature>
<evidence type="ECO:0008006" key="14">
    <source>
        <dbReference type="Google" id="ProtNLM"/>
    </source>
</evidence>
<reference evidence="12 13" key="1">
    <citation type="journal article" date="2014" name="Genome Announc.">
        <title>Draft Genome Sequences of Three Alkaliphilic Bacillus Strains, Bacillus wakoensis JCM 9140T, Bacillus akibai JCM 9157T, and Bacillus hemicellulosilyticus JCM 9152T.</title>
        <authorList>
            <person name="Yuki M."/>
            <person name="Oshima K."/>
            <person name="Suda W."/>
            <person name="Oshida Y."/>
            <person name="Kitamura K."/>
            <person name="Iida T."/>
            <person name="Hattori M."/>
            <person name="Ohkuma M."/>
        </authorList>
    </citation>
    <scope>NUCLEOTIDE SEQUENCE [LARGE SCALE GENOMIC DNA]</scope>
    <source>
        <strain evidence="12 13">JCM 9157</strain>
    </source>
</reference>
<feature type="transmembrane region" description="Helical" evidence="9">
    <location>
        <begin position="214"/>
        <end position="232"/>
    </location>
</feature>
<evidence type="ECO:0000256" key="1">
    <source>
        <dbReference type="ARBA" id="ARBA00004651"/>
    </source>
</evidence>
<keyword evidence="5" id="KW-0732">Signal</keyword>
<comment type="caution">
    <text evidence="12">The sequence shown here is derived from an EMBL/GenBank/DDBJ whole genome shotgun (WGS) entry which is preliminary data.</text>
</comment>
<dbReference type="SUPFAM" id="SSF81296">
    <property type="entry name" value="E set domains"/>
    <property type="match status" value="1"/>
</dbReference>
<proteinExistence type="predicted"/>
<accession>W4QTU4</accession>
<organism evidence="12 13">
    <name type="scientific">Halalkalibacter akibai (strain ATCC 43226 / DSM 21942 / CIP 109018 / JCM 9157 / 1139)</name>
    <name type="common">Bacillus akibai</name>
    <dbReference type="NCBI Taxonomy" id="1236973"/>
    <lineage>
        <taxon>Bacteria</taxon>
        <taxon>Bacillati</taxon>
        <taxon>Bacillota</taxon>
        <taxon>Bacilli</taxon>
        <taxon>Bacillales</taxon>
        <taxon>Bacillaceae</taxon>
        <taxon>Halalkalibacter</taxon>
    </lineage>
</organism>
<keyword evidence="13" id="KW-1185">Reference proteome</keyword>
<feature type="transmembrane region" description="Helical" evidence="9">
    <location>
        <begin position="252"/>
        <end position="278"/>
    </location>
</feature>
<keyword evidence="8 9" id="KW-0472">Membrane</keyword>
<evidence type="ECO:0000259" key="10">
    <source>
        <dbReference type="Pfam" id="PF04234"/>
    </source>
</evidence>
<evidence type="ECO:0000256" key="6">
    <source>
        <dbReference type="ARBA" id="ARBA00022989"/>
    </source>
</evidence>
<evidence type="ECO:0000256" key="7">
    <source>
        <dbReference type="ARBA" id="ARBA00023008"/>
    </source>
</evidence>
<feature type="transmembrane region" description="Helical" evidence="9">
    <location>
        <begin position="438"/>
        <end position="456"/>
    </location>
</feature>
<evidence type="ECO:0000256" key="5">
    <source>
        <dbReference type="ARBA" id="ARBA00022729"/>
    </source>
</evidence>
<gene>
    <name evidence="12" type="ORF">JCM9157_1831</name>
</gene>
<dbReference type="GO" id="GO:0042597">
    <property type="term" value="C:periplasmic space"/>
    <property type="evidence" value="ECO:0007669"/>
    <property type="project" value="InterPro"/>
</dbReference>
<feature type="domain" description="CopC" evidence="10">
    <location>
        <begin position="25"/>
        <end position="117"/>
    </location>
</feature>
<keyword evidence="6 9" id="KW-1133">Transmembrane helix</keyword>
<evidence type="ECO:0000256" key="2">
    <source>
        <dbReference type="ARBA" id="ARBA00022475"/>
    </source>
</evidence>
<dbReference type="GO" id="GO:0006825">
    <property type="term" value="P:copper ion transport"/>
    <property type="evidence" value="ECO:0007669"/>
    <property type="project" value="InterPro"/>
</dbReference>
<dbReference type="InterPro" id="IPR008457">
    <property type="entry name" value="Cu-R_CopD_dom"/>
</dbReference>
<feature type="transmembrane region" description="Helical" evidence="9">
    <location>
        <begin position="360"/>
        <end position="379"/>
    </location>
</feature>
<dbReference type="eggNOG" id="COG2372">
    <property type="taxonomic scope" value="Bacteria"/>
</dbReference>
<evidence type="ECO:0000256" key="3">
    <source>
        <dbReference type="ARBA" id="ARBA00022692"/>
    </source>
</evidence>
<dbReference type="STRING" id="1236973.JCM9157_1831"/>
<dbReference type="AlphaFoldDB" id="W4QTU4"/>
<dbReference type="OrthoDB" id="2353937at2"/>
<evidence type="ECO:0000313" key="12">
    <source>
        <dbReference type="EMBL" id="GAE34754.1"/>
    </source>
</evidence>
<dbReference type="InterPro" id="IPR007348">
    <property type="entry name" value="CopC_dom"/>
</dbReference>
<dbReference type="InterPro" id="IPR014756">
    <property type="entry name" value="Ig_E-set"/>
</dbReference>
<dbReference type="PANTHER" id="PTHR34820">
    <property type="entry name" value="INNER MEMBRANE PROTEIN YEBZ"/>
    <property type="match status" value="1"/>
</dbReference>
<evidence type="ECO:0000256" key="9">
    <source>
        <dbReference type="SAM" id="Phobius"/>
    </source>
</evidence>
<dbReference type="InterPro" id="IPR014755">
    <property type="entry name" value="Cu-Rt/internalin_Ig-like"/>
</dbReference>
<name>W4QTU4_HALA3</name>
<keyword evidence="3 9" id="KW-0812">Transmembrane</keyword>
<protein>
    <recommendedName>
        <fullName evidence="14">Copper resistance protein</fullName>
    </recommendedName>
</protein>
<dbReference type="Proteomes" id="UP000018896">
    <property type="component" value="Unassembled WGS sequence"/>
</dbReference>
<feature type="transmembrane region" description="Helical" evidence="9">
    <location>
        <begin position="285"/>
        <end position="306"/>
    </location>
</feature>
<comment type="subcellular location">
    <subcellularLocation>
        <location evidence="1">Cell membrane</location>
        <topology evidence="1">Multi-pass membrane protein</topology>
    </subcellularLocation>
</comment>
<keyword evidence="2" id="KW-1003">Cell membrane</keyword>
<dbReference type="eggNOG" id="COG1276">
    <property type="taxonomic scope" value="Bacteria"/>
</dbReference>
<evidence type="ECO:0000256" key="8">
    <source>
        <dbReference type="ARBA" id="ARBA00023136"/>
    </source>
</evidence>
<sequence length="471" mass="53841">MRKQLIAWLLVISAVMFLPSVVGGHSYMELSSPAPGSTLEEAPTGVWVQFSEPIDTNLSQLRIENEVGDVIEAEQYSVDNSSMTLRLPPLENGEYVVYWQILALDTHVTDGSFQFFVDAEEIEEPVVIEEPVDEEVEEEEQNVFISEEEEVEQLKEQNQPIWPIFSRINTGLRIIDIFAVTLMGGWLFFHRVLWRKEGEAFTKWKKSNHWFEKWLYLIIFFLFIATGFGHMASRSIHLTQTAVTDRIFWQTLEVLFTTTTLGMVSIIKPVVAAVLFAFTFNQRQLVVVIKGLLVILLIATFGYTGHAYHSEQILVHTIHMLALVVWFGGLVGFIVYSFLIKKQPDALRFLHEKLKVFSKIALFLVVIMASSGFVLTNVYLESWSDLWTTIYGQILSWKIGLFALIMVIATCHRFVWLPKLAKVQESEEVRGLVWGLRLELVLIVVVLVIAGMLSTASPPADIHGDHHYYYH</sequence>
<keyword evidence="7" id="KW-0186">Copper</keyword>
<dbReference type="GO" id="GO:0005507">
    <property type="term" value="F:copper ion binding"/>
    <property type="evidence" value="ECO:0007669"/>
    <property type="project" value="InterPro"/>
</dbReference>
<dbReference type="Pfam" id="PF05425">
    <property type="entry name" value="CopD"/>
    <property type="match status" value="1"/>
</dbReference>